<keyword evidence="5" id="KW-1185">Reference proteome</keyword>
<evidence type="ECO:0000256" key="2">
    <source>
        <dbReference type="PROSITE-ProRule" id="PRU00703"/>
    </source>
</evidence>
<evidence type="ECO:0000313" key="4">
    <source>
        <dbReference type="EMBL" id="MBJ7599644.1"/>
    </source>
</evidence>
<feature type="domain" description="CBS" evidence="3">
    <location>
        <begin position="71"/>
        <end position="127"/>
    </location>
</feature>
<accession>A0A934NAC8</accession>
<dbReference type="Gene3D" id="3.10.580.10">
    <property type="entry name" value="CBS-domain"/>
    <property type="match status" value="1"/>
</dbReference>
<dbReference type="AlphaFoldDB" id="A0A934NAC8"/>
<dbReference type="PANTHER" id="PTHR43080">
    <property type="entry name" value="CBS DOMAIN-CONTAINING PROTEIN CBSX3, MITOCHONDRIAL"/>
    <property type="match status" value="1"/>
</dbReference>
<dbReference type="InterPro" id="IPR046342">
    <property type="entry name" value="CBS_dom_sf"/>
</dbReference>
<name>A0A934NAC8_9BACT</name>
<dbReference type="SMART" id="SM00116">
    <property type="entry name" value="CBS"/>
    <property type="match status" value="2"/>
</dbReference>
<evidence type="ECO:0000259" key="3">
    <source>
        <dbReference type="PROSITE" id="PS51371"/>
    </source>
</evidence>
<organism evidence="4 5">
    <name type="scientific">Candidatus Nephthysia bennettiae</name>
    <dbReference type="NCBI Taxonomy" id="3127016"/>
    <lineage>
        <taxon>Bacteria</taxon>
        <taxon>Bacillati</taxon>
        <taxon>Candidatus Dormiibacterota</taxon>
        <taxon>Candidatus Dormibacteria</taxon>
        <taxon>Candidatus Dormibacterales</taxon>
        <taxon>Candidatus Dormibacteraceae</taxon>
        <taxon>Candidatus Nephthysia</taxon>
    </lineage>
</organism>
<dbReference type="SUPFAM" id="SSF54631">
    <property type="entry name" value="CBS-domain pair"/>
    <property type="match status" value="1"/>
</dbReference>
<keyword evidence="1 2" id="KW-0129">CBS domain</keyword>
<evidence type="ECO:0000256" key="1">
    <source>
        <dbReference type="ARBA" id="ARBA00023122"/>
    </source>
</evidence>
<dbReference type="PROSITE" id="PS51371">
    <property type="entry name" value="CBS"/>
    <property type="match status" value="2"/>
</dbReference>
<feature type="domain" description="CBS" evidence="3">
    <location>
        <begin position="7"/>
        <end position="62"/>
    </location>
</feature>
<dbReference type="RefSeq" id="WP_338203210.1">
    <property type="nucleotide sequence ID" value="NZ_JAEKNR010000165.1"/>
</dbReference>
<dbReference type="EMBL" id="JAEKNR010000165">
    <property type="protein sequence ID" value="MBJ7599644.1"/>
    <property type="molecule type" value="Genomic_DNA"/>
</dbReference>
<dbReference type="PANTHER" id="PTHR43080:SF2">
    <property type="entry name" value="CBS DOMAIN-CONTAINING PROTEIN"/>
    <property type="match status" value="1"/>
</dbReference>
<dbReference type="Proteomes" id="UP000612893">
    <property type="component" value="Unassembled WGS sequence"/>
</dbReference>
<sequence length="129" mass="13745">MRVKDLPTKPLLALGEQASLAEVAGRMRAEDQDSVAIMADNRLLGVITERDLVRAIAAGVDTTQASAGLFMSADLVTTKPDEDVAVAATRMIELGIRHLPVIDEEGLPIGLLSAHDLLAVMDRNSAFPK</sequence>
<gene>
    <name evidence="4" type="ORF">JF922_16395</name>
</gene>
<proteinExistence type="predicted"/>
<comment type="caution">
    <text evidence="4">The sequence shown here is derived from an EMBL/GenBank/DDBJ whole genome shotgun (WGS) entry which is preliminary data.</text>
</comment>
<dbReference type="InterPro" id="IPR051257">
    <property type="entry name" value="Diverse_CBS-Domain"/>
</dbReference>
<protein>
    <submittedName>
        <fullName evidence="4">CBS domain-containing protein</fullName>
    </submittedName>
</protein>
<evidence type="ECO:0000313" key="5">
    <source>
        <dbReference type="Proteomes" id="UP000612893"/>
    </source>
</evidence>
<dbReference type="InterPro" id="IPR000644">
    <property type="entry name" value="CBS_dom"/>
</dbReference>
<reference evidence="4" key="1">
    <citation type="submission" date="2020-10" db="EMBL/GenBank/DDBJ databases">
        <title>Ca. Dormibacterota MAGs.</title>
        <authorList>
            <person name="Montgomery K."/>
        </authorList>
    </citation>
    <scope>NUCLEOTIDE SEQUENCE [LARGE SCALE GENOMIC DNA]</scope>
    <source>
        <strain evidence="4">SC8812_S17_10</strain>
    </source>
</reference>
<dbReference type="Pfam" id="PF00571">
    <property type="entry name" value="CBS"/>
    <property type="match status" value="2"/>
</dbReference>